<sequence length="210" mass="22744">MVQTPSLHSLICWANNGLSFSVFNPTEFSKSVLPMFFKHNNFQSFVRQLNMYGFHKVNDMLGTVLAGQDGVIAWEFQHASFQRDRPELLARIKRKSSKGGASAAATNPPSPSTAPASGRKSGQTSSSSSSARLPSISKERAAPLLPKEEAPSAPTEAAAPPPRASGVVVPEGGYFERPPPTAGRASGTFHRAKVERGERLVRRRRDARES</sequence>
<dbReference type="SUPFAM" id="SSF46785">
    <property type="entry name" value="Winged helix' DNA-binding domain"/>
    <property type="match status" value="1"/>
</dbReference>
<evidence type="ECO:0000256" key="1">
    <source>
        <dbReference type="ARBA" id="ARBA00004123"/>
    </source>
</evidence>
<feature type="compositionally biased region" description="Basic and acidic residues" evidence="9">
    <location>
        <begin position="137"/>
        <end position="150"/>
    </location>
</feature>
<dbReference type="PANTHER" id="PTHR10015">
    <property type="entry name" value="HEAT SHOCK TRANSCRIPTION FACTOR"/>
    <property type="match status" value="1"/>
</dbReference>
<evidence type="ECO:0000313" key="12">
    <source>
        <dbReference type="Proteomes" id="UP000193467"/>
    </source>
</evidence>
<feature type="compositionally biased region" description="Basic and acidic residues" evidence="9">
    <location>
        <begin position="192"/>
        <end position="210"/>
    </location>
</feature>
<evidence type="ECO:0000256" key="9">
    <source>
        <dbReference type="SAM" id="MobiDB-lite"/>
    </source>
</evidence>
<dbReference type="EMBL" id="MCGR01000036">
    <property type="protein sequence ID" value="ORY75937.1"/>
    <property type="molecule type" value="Genomic_DNA"/>
</dbReference>
<evidence type="ECO:0000256" key="5">
    <source>
        <dbReference type="ARBA" id="ARBA00023163"/>
    </source>
</evidence>
<evidence type="ECO:0000256" key="2">
    <source>
        <dbReference type="ARBA" id="ARBA00006403"/>
    </source>
</evidence>
<feature type="region of interest" description="Disordered" evidence="9">
    <location>
        <begin position="94"/>
        <end position="210"/>
    </location>
</feature>
<dbReference type="AlphaFoldDB" id="A0A1Y2EWQ7"/>
<dbReference type="GO" id="GO:0043565">
    <property type="term" value="F:sequence-specific DNA binding"/>
    <property type="evidence" value="ECO:0007669"/>
    <property type="project" value="InterPro"/>
</dbReference>
<evidence type="ECO:0000256" key="6">
    <source>
        <dbReference type="ARBA" id="ARBA00023242"/>
    </source>
</evidence>
<keyword evidence="12" id="KW-1185">Reference proteome</keyword>
<dbReference type="InterPro" id="IPR036390">
    <property type="entry name" value="WH_DNA-bd_sf"/>
</dbReference>
<dbReference type="Pfam" id="PF00447">
    <property type="entry name" value="HSF_DNA-bind"/>
    <property type="match status" value="1"/>
</dbReference>
<dbReference type="Proteomes" id="UP000193467">
    <property type="component" value="Unassembled WGS sequence"/>
</dbReference>
<accession>A0A1Y2EWQ7</accession>
<comment type="similarity">
    <text evidence="2 8">Belongs to the HSF family.</text>
</comment>
<proteinExistence type="inferred from homology"/>
<evidence type="ECO:0000256" key="4">
    <source>
        <dbReference type="ARBA" id="ARBA00023125"/>
    </source>
</evidence>
<protein>
    <submittedName>
        <fullName evidence="11">HSF-type DNA-binding-domain-containing protein</fullName>
    </submittedName>
</protein>
<keyword evidence="5" id="KW-0804">Transcription</keyword>
<dbReference type="PRINTS" id="PR00056">
    <property type="entry name" value="HSFDOMAIN"/>
</dbReference>
<keyword evidence="3" id="KW-0805">Transcription regulation</keyword>
<comment type="caution">
    <text evidence="11">The sequence shown here is derived from an EMBL/GenBank/DDBJ whole genome shotgun (WGS) entry which is preliminary data.</text>
</comment>
<dbReference type="InterPro" id="IPR036388">
    <property type="entry name" value="WH-like_DNA-bd_sf"/>
</dbReference>
<dbReference type="OrthoDB" id="60033at2759"/>
<evidence type="ECO:0000256" key="7">
    <source>
        <dbReference type="ARBA" id="ARBA00062171"/>
    </source>
</evidence>
<evidence type="ECO:0000259" key="10">
    <source>
        <dbReference type="SMART" id="SM00415"/>
    </source>
</evidence>
<dbReference type="GO" id="GO:0005634">
    <property type="term" value="C:nucleus"/>
    <property type="evidence" value="ECO:0007669"/>
    <property type="project" value="UniProtKB-SubCell"/>
</dbReference>
<name>A0A1Y2EWQ7_9BASI</name>
<dbReference type="STRING" id="106004.A0A1Y2EWQ7"/>
<feature type="domain" description="HSF-type DNA-binding" evidence="10">
    <location>
        <begin position="1"/>
        <end position="95"/>
    </location>
</feature>
<dbReference type="PANTHER" id="PTHR10015:SF427">
    <property type="entry name" value="HEAT SHOCK FACTOR PROTEIN"/>
    <property type="match status" value="1"/>
</dbReference>
<dbReference type="Gene3D" id="1.10.10.10">
    <property type="entry name" value="Winged helix-like DNA-binding domain superfamily/Winged helix DNA-binding domain"/>
    <property type="match status" value="1"/>
</dbReference>
<evidence type="ECO:0000256" key="3">
    <source>
        <dbReference type="ARBA" id="ARBA00023015"/>
    </source>
</evidence>
<reference evidence="11 12" key="1">
    <citation type="submission" date="2016-07" db="EMBL/GenBank/DDBJ databases">
        <title>Pervasive Adenine N6-methylation of Active Genes in Fungi.</title>
        <authorList>
            <consortium name="DOE Joint Genome Institute"/>
            <person name="Mondo S.J."/>
            <person name="Dannebaum R.O."/>
            <person name="Kuo R.C."/>
            <person name="Labutti K."/>
            <person name="Haridas S."/>
            <person name="Kuo A."/>
            <person name="Salamov A."/>
            <person name="Ahrendt S.R."/>
            <person name="Lipzen A."/>
            <person name="Sullivan W."/>
            <person name="Andreopoulos W.B."/>
            <person name="Clum A."/>
            <person name="Lindquist E."/>
            <person name="Daum C."/>
            <person name="Ramamoorthy G.K."/>
            <person name="Gryganskyi A."/>
            <person name="Culley D."/>
            <person name="Magnuson J.K."/>
            <person name="James T.Y."/>
            <person name="O'Malley M.A."/>
            <person name="Stajich J.E."/>
            <person name="Spatafora J.W."/>
            <person name="Visel A."/>
            <person name="Grigoriev I.V."/>
        </authorList>
    </citation>
    <scope>NUCLEOTIDE SEQUENCE [LARGE SCALE GENOMIC DNA]</scope>
    <source>
        <strain evidence="11 12">62-1032</strain>
    </source>
</reference>
<keyword evidence="4 11" id="KW-0238">DNA-binding</keyword>
<dbReference type="InterPro" id="IPR000232">
    <property type="entry name" value="HSF_DNA-bd"/>
</dbReference>
<organism evidence="11 12">
    <name type="scientific">Leucosporidium creatinivorum</name>
    <dbReference type="NCBI Taxonomy" id="106004"/>
    <lineage>
        <taxon>Eukaryota</taxon>
        <taxon>Fungi</taxon>
        <taxon>Dikarya</taxon>
        <taxon>Basidiomycota</taxon>
        <taxon>Pucciniomycotina</taxon>
        <taxon>Microbotryomycetes</taxon>
        <taxon>Leucosporidiales</taxon>
        <taxon>Leucosporidium</taxon>
    </lineage>
</organism>
<evidence type="ECO:0000313" key="11">
    <source>
        <dbReference type="EMBL" id="ORY75937.1"/>
    </source>
</evidence>
<dbReference type="FunFam" id="1.10.10.10:FF:000027">
    <property type="entry name" value="Heat shock transcription factor 1"/>
    <property type="match status" value="1"/>
</dbReference>
<dbReference type="SMART" id="SM00415">
    <property type="entry name" value="HSF"/>
    <property type="match status" value="1"/>
</dbReference>
<evidence type="ECO:0000256" key="8">
    <source>
        <dbReference type="RuleBase" id="RU004020"/>
    </source>
</evidence>
<comment type="subcellular location">
    <subcellularLocation>
        <location evidence="1">Nucleus</location>
    </subcellularLocation>
</comment>
<gene>
    <name evidence="11" type="ORF">BCR35DRAFT_267672</name>
</gene>
<keyword evidence="6" id="KW-0539">Nucleus</keyword>
<dbReference type="GO" id="GO:0003700">
    <property type="term" value="F:DNA-binding transcription factor activity"/>
    <property type="evidence" value="ECO:0007669"/>
    <property type="project" value="InterPro"/>
</dbReference>
<comment type="subunit">
    <text evidence="7">Homotrimer. Homotrimerization increases the affinity of HSF1 to DNA. Interacts with transcriptional coregulator SSA1 on chromatin.</text>
</comment>
<feature type="compositionally biased region" description="Low complexity" evidence="9">
    <location>
        <begin position="98"/>
        <end position="136"/>
    </location>
</feature>
<dbReference type="InParanoid" id="A0A1Y2EWQ7"/>